<reference evidence="2" key="1">
    <citation type="submission" date="2016-10" db="EMBL/GenBank/DDBJ databases">
        <authorList>
            <person name="Varghese N."/>
            <person name="Submissions S."/>
        </authorList>
    </citation>
    <scope>NUCLEOTIDE SEQUENCE [LARGE SCALE GENOMIC DNA]</scope>
    <source>
        <strain evidence="2">CGMCC 4.7047</strain>
    </source>
</reference>
<organism evidence="1 2">
    <name type="scientific">Streptomyces harbinensis</name>
    <dbReference type="NCBI Taxonomy" id="1176198"/>
    <lineage>
        <taxon>Bacteria</taxon>
        <taxon>Bacillati</taxon>
        <taxon>Actinomycetota</taxon>
        <taxon>Actinomycetes</taxon>
        <taxon>Kitasatosporales</taxon>
        <taxon>Streptomycetaceae</taxon>
        <taxon>Streptomyces</taxon>
    </lineage>
</organism>
<dbReference type="EMBL" id="FPAB01000007">
    <property type="protein sequence ID" value="SFT10449.1"/>
    <property type="molecule type" value="Genomic_DNA"/>
</dbReference>
<evidence type="ECO:0000313" key="1">
    <source>
        <dbReference type="EMBL" id="SFT10449.1"/>
    </source>
</evidence>
<protein>
    <recommendedName>
        <fullName evidence="3">C2H2-type domain-containing protein</fullName>
    </recommendedName>
</protein>
<gene>
    <name evidence="1" type="ORF">SAMN05444716_107230</name>
</gene>
<dbReference type="Proteomes" id="UP000198873">
    <property type="component" value="Unassembled WGS sequence"/>
</dbReference>
<accession>A0A1I6V9S0</accession>
<name>A0A1I6V9S0_9ACTN</name>
<dbReference type="RefSeq" id="WP_019433544.1">
    <property type="nucleotide sequence ID" value="NZ_CP054938.1"/>
</dbReference>
<evidence type="ECO:0000313" key="2">
    <source>
        <dbReference type="Proteomes" id="UP000198873"/>
    </source>
</evidence>
<proteinExistence type="predicted"/>
<dbReference type="AlphaFoldDB" id="A0A1I6V9S0"/>
<keyword evidence="2" id="KW-1185">Reference proteome</keyword>
<sequence>MNDPNVPPEQGGAEGYTTRAAYSFACLSCGYGWEQEFSIEHLRDPHGRPMVEYRVGGRRVRSPLTYPTCPNCDGHRVRVMRPGRVAAVRRVWR</sequence>
<dbReference type="STRING" id="1176198.SAMN05444716_107230"/>
<evidence type="ECO:0008006" key="3">
    <source>
        <dbReference type="Google" id="ProtNLM"/>
    </source>
</evidence>